<dbReference type="EMBL" id="AE017282">
    <property type="protein sequence ID" value="AAU92562.1"/>
    <property type="molecule type" value="Genomic_DNA"/>
</dbReference>
<keyword evidence="1" id="KW-0812">Transmembrane</keyword>
<evidence type="ECO:0000256" key="1">
    <source>
        <dbReference type="SAM" id="Phobius"/>
    </source>
</evidence>
<dbReference type="AlphaFoldDB" id="Q608P5"/>
<sequence>MLYVWSSRERAGYSSAASIRTAPLLRNRVFPETAAVRRLVSLISERQAGPSALAWNQPDRTGFDPLALYDHVFHMAAEAAVVAAFAAFLADQLARTFALFDMPAIALGFTEYPGVLFEVVVVGCGGFGFRSRRAFLGRERIAHQVAIDVFRGEDAALKQRDQHQEKTGIEFQACVDHK</sequence>
<feature type="transmembrane region" description="Helical" evidence="1">
    <location>
        <begin position="110"/>
        <end position="129"/>
    </location>
</feature>
<dbReference type="Proteomes" id="UP000006821">
    <property type="component" value="Chromosome"/>
</dbReference>
<protein>
    <submittedName>
        <fullName evidence="2">Uncharacterized protein</fullName>
    </submittedName>
</protein>
<organism evidence="2 3">
    <name type="scientific">Methylococcus capsulatus (strain ATCC 33009 / NCIMB 11132 / Bath)</name>
    <dbReference type="NCBI Taxonomy" id="243233"/>
    <lineage>
        <taxon>Bacteria</taxon>
        <taxon>Pseudomonadati</taxon>
        <taxon>Pseudomonadota</taxon>
        <taxon>Gammaproteobacteria</taxon>
        <taxon>Methylococcales</taxon>
        <taxon>Methylococcaceae</taxon>
        <taxon>Methylococcus</taxon>
    </lineage>
</organism>
<feature type="transmembrane region" description="Helical" evidence="1">
    <location>
        <begin position="72"/>
        <end position="90"/>
    </location>
</feature>
<evidence type="ECO:0000313" key="2">
    <source>
        <dbReference type="EMBL" id="AAU92562.1"/>
    </source>
</evidence>
<accession>Q608P5</accession>
<evidence type="ECO:0000313" key="3">
    <source>
        <dbReference type="Proteomes" id="UP000006821"/>
    </source>
</evidence>
<reference evidence="2 3" key="1">
    <citation type="journal article" date="2004" name="PLoS Biol.">
        <title>Genomic insights into methanotrophy: the complete genome sequence of Methylococcus capsulatus (Bath).</title>
        <authorList>
            <person name="Ward N.L."/>
            <person name="Larsen O."/>
            <person name="Sakwa J."/>
            <person name="Bruseth L."/>
            <person name="Khouri H.M."/>
            <person name="Durkin A.S."/>
            <person name="Dimitrov G."/>
            <person name="Jiang L."/>
            <person name="Scanlan D."/>
            <person name="Kang K.H."/>
            <person name="Lewis M.R."/>
            <person name="Nelson K.E."/>
            <person name="Methe B.A."/>
            <person name="Wu M."/>
            <person name="Heidelberg J.F."/>
            <person name="Paulsen I.T."/>
            <person name="Fouts D.E."/>
            <person name="Ravel J."/>
            <person name="Tettelin H."/>
            <person name="Ren Q."/>
            <person name="Read T.D."/>
            <person name="DeBoy R.T."/>
            <person name="Seshadri R."/>
            <person name="Salzberg S.L."/>
            <person name="Jensen H.B."/>
            <person name="Birkeland N.K."/>
            <person name="Nelson W.C."/>
            <person name="Dodson R.J."/>
            <person name="Grindhaug S.H."/>
            <person name="Holt I.E."/>
            <person name="Eidhammer I."/>
            <person name="Jonasen I."/>
            <person name="Vanaken S."/>
            <person name="Utterback T.R."/>
            <person name="Feldblyum T.V."/>
            <person name="Fraser C.M."/>
            <person name="Lillehaug J.R."/>
            <person name="Eisen J.A."/>
        </authorList>
    </citation>
    <scope>NUCLEOTIDE SEQUENCE [LARGE SCALE GENOMIC DNA]</scope>
    <source>
        <strain evidence="3">ATCC 33009 / NCIMB 11132 / Bath</strain>
    </source>
</reference>
<dbReference type="STRING" id="243233.MCA1445"/>
<name>Q608P5_METCA</name>
<gene>
    <name evidence="2" type="ordered locus">MCA1445</name>
</gene>
<keyword evidence="1" id="KW-0472">Membrane</keyword>
<dbReference type="KEGG" id="mca:MCA1445"/>
<keyword evidence="1" id="KW-1133">Transmembrane helix</keyword>
<proteinExistence type="predicted"/>
<dbReference type="HOGENOM" id="CLU_1508906_0_0_6"/>